<evidence type="ECO:0000313" key="4">
    <source>
        <dbReference type="Proteomes" id="UP000319949"/>
    </source>
</evidence>
<dbReference type="PANTHER" id="PTHR36924:SF1">
    <property type="entry name" value="ANTITOXIN HIGA-1"/>
    <property type="match status" value="1"/>
</dbReference>
<dbReference type="CDD" id="cd00093">
    <property type="entry name" value="HTH_XRE"/>
    <property type="match status" value="1"/>
</dbReference>
<feature type="domain" description="HTH cro/C1-type" evidence="2">
    <location>
        <begin position="24"/>
        <end position="78"/>
    </location>
</feature>
<accession>A0A560DBL7</accession>
<reference evidence="3 4" key="1">
    <citation type="submission" date="2019-06" db="EMBL/GenBank/DDBJ databases">
        <title>Genomic Encyclopedia of Type Strains, Phase IV (KMG-V): Genome sequencing to study the core and pangenomes of soil and plant-associated prokaryotes.</title>
        <authorList>
            <person name="Whitman W."/>
        </authorList>
    </citation>
    <scope>NUCLEOTIDE SEQUENCE [LARGE SCALE GENOMIC DNA]</scope>
    <source>
        <strain evidence="3 4">BR 510</strain>
    </source>
</reference>
<keyword evidence="4" id="KW-1185">Reference proteome</keyword>
<proteinExistence type="predicted"/>
<dbReference type="InterPro" id="IPR013430">
    <property type="entry name" value="Toxin_antidote_HigA"/>
</dbReference>
<dbReference type="GO" id="GO:0003677">
    <property type="term" value="F:DNA binding"/>
    <property type="evidence" value="ECO:0007669"/>
    <property type="project" value="UniProtKB-KW"/>
</dbReference>
<evidence type="ECO:0000259" key="2">
    <source>
        <dbReference type="PROSITE" id="PS50943"/>
    </source>
</evidence>
<protein>
    <submittedName>
        <fullName evidence="3">XRE family plasmid maintenance system antidote protein</fullName>
    </submittedName>
</protein>
<dbReference type="EMBL" id="VITK01000008">
    <property type="protein sequence ID" value="TWA94452.1"/>
    <property type="molecule type" value="Genomic_DNA"/>
</dbReference>
<keyword evidence="1" id="KW-0238">DNA-binding</keyword>
<dbReference type="SMART" id="SM00530">
    <property type="entry name" value="HTH_XRE"/>
    <property type="match status" value="1"/>
</dbReference>
<dbReference type="Pfam" id="PF01381">
    <property type="entry name" value="HTH_3"/>
    <property type="match status" value="1"/>
</dbReference>
<name>A0A560DBL7_9BRAD</name>
<dbReference type="SUPFAM" id="SSF47413">
    <property type="entry name" value="lambda repressor-like DNA-binding domains"/>
    <property type="match status" value="1"/>
</dbReference>
<dbReference type="RefSeq" id="WP_063692035.1">
    <property type="nucleotide sequence ID" value="NZ_LVEM01000004.1"/>
</dbReference>
<dbReference type="PANTHER" id="PTHR36924">
    <property type="entry name" value="ANTITOXIN HIGA-1"/>
    <property type="match status" value="1"/>
</dbReference>
<dbReference type="PROSITE" id="PS50943">
    <property type="entry name" value="HTH_CROC1"/>
    <property type="match status" value="1"/>
</dbReference>
<gene>
    <name evidence="3" type="ORF">FBZ96_108184</name>
</gene>
<dbReference type="InterPro" id="IPR001387">
    <property type="entry name" value="Cro/C1-type_HTH"/>
</dbReference>
<dbReference type="Proteomes" id="UP000319949">
    <property type="component" value="Unassembled WGS sequence"/>
</dbReference>
<dbReference type="Gene3D" id="1.10.260.40">
    <property type="entry name" value="lambda repressor-like DNA-binding domains"/>
    <property type="match status" value="1"/>
</dbReference>
<dbReference type="OrthoDB" id="3174593at2"/>
<dbReference type="STRING" id="1803665.GCA_001641335_06245"/>
<comment type="caution">
    <text evidence="3">The sequence shown here is derived from an EMBL/GenBank/DDBJ whole genome shotgun (WGS) entry which is preliminary data.</text>
</comment>
<dbReference type="AlphaFoldDB" id="A0A560DBL7"/>
<organism evidence="3 4">
    <name type="scientific">Bradyrhizobium stylosanthis</name>
    <dbReference type="NCBI Taxonomy" id="1803665"/>
    <lineage>
        <taxon>Bacteria</taxon>
        <taxon>Pseudomonadati</taxon>
        <taxon>Pseudomonadota</taxon>
        <taxon>Alphaproteobacteria</taxon>
        <taxon>Hyphomicrobiales</taxon>
        <taxon>Nitrobacteraceae</taxon>
        <taxon>Bradyrhizobium</taxon>
    </lineage>
</organism>
<sequence length="107" mass="12248">MSKSSTTTTRNGLLRNPHPGEILLEEFLKPMELSQNALARAVHVPPRRINEIVLGKRDISADTDLRLARYFGLSEGFFLGLQMDYDLMQRRREIDRDLKAIRPRAAA</sequence>
<evidence type="ECO:0000313" key="3">
    <source>
        <dbReference type="EMBL" id="TWA94452.1"/>
    </source>
</evidence>
<dbReference type="NCBIfam" id="TIGR02607">
    <property type="entry name" value="antidote_HigA"/>
    <property type="match status" value="1"/>
</dbReference>
<evidence type="ECO:0000256" key="1">
    <source>
        <dbReference type="ARBA" id="ARBA00023125"/>
    </source>
</evidence>
<dbReference type="InterPro" id="IPR010982">
    <property type="entry name" value="Lambda_DNA-bd_dom_sf"/>
</dbReference>